<reference evidence="3 4" key="1">
    <citation type="submission" date="2020-08" db="EMBL/GenBank/DDBJ databases">
        <title>Genomic Encyclopedia of Type Strains, Phase IV (KMG-IV): sequencing the most valuable type-strain genomes for metagenomic binning, comparative biology and taxonomic classification.</title>
        <authorList>
            <person name="Goeker M."/>
        </authorList>
    </citation>
    <scope>NUCLEOTIDE SEQUENCE [LARGE SCALE GENOMIC DNA]</scope>
    <source>
        <strain evidence="3 4">DSM 102234</strain>
    </source>
</reference>
<feature type="signal peptide" evidence="1">
    <location>
        <begin position="1"/>
        <end position="33"/>
    </location>
</feature>
<dbReference type="InterPro" id="IPR050902">
    <property type="entry name" value="ABC_Transporter_SBP"/>
</dbReference>
<feature type="chain" id="PRO_5031076907" evidence="1">
    <location>
        <begin position="34"/>
        <end position="294"/>
    </location>
</feature>
<evidence type="ECO:0000313" key="4">
    <source>
        <dbReference type="Proteomes" id="UP000530268"/>
    </source>
</evidence>
<dbReference type="PANTHER" id="PTHR30535:SF4">
    <property type="entry name" value="HEMIN-BINDING PERIPLASMIC PROTEIN HMUT"/>
    <property type="match status" value="1"/>
</dbReference>
<dbReference type="Proteomes" id="UP000530268">
    <property type="component" value="Unassembled WGS sequence"/>
</dbReference>
<evidence type="ECO:0000313" key="3">
    <source>
        <dbReference type="EMBL" id="MBB3995148.1"/>
    </source>
</evidence>
<sequence>MMRSSLSAATQLRLALSAACVGIAALCAGPVSAQSSDATRILSIGGSVTEIVYALNQQHRLIARDTTSVFPEAAIKLPDVGYIRALSAEGVLSVAPELILSEEGAGPPETVAALQAASIPFVTIPEAYTAQGVVAKVLAVGEALGQQQAAQALGDQINQQFAQAADKLNGVTERKKVLFVLSTQGGRVLASGTHTAADGIITMAGGINAITAFEGYKPLTDEAILAAAPDVILMMDRTGDHAIDDEAIRAMPAFMPTAAAQTGAIIRMDGAYLLGFGPRTAQAALDLHAALYGG</sequence>
<protein>
    <submittedName>
        <fullName evidence="3">Iron complex transport system substrate-binding protein</fullName>
    </submittedName>
</protein>
<dbReference type="AlphaFoldDB" id="A0A7W6H1V6"/>
<comment type="caution">
    <text evidence="3">The sequence shown here is derived from an EMBL/GenBank/DDBJ whole genome shotgun (WGS) entry which is preliminary data.</text>
</comment>
<dbReference type="RefSeq" id="WP_246423383.1">
    <property type="nucleotide sequence ID" value="NZ_JACIEI010000011.1"/>
</dbReference>
<dbReference type="PROSITE" id="PS50983">
    <property type="entry name" value="FE_B12_PBP"/>
    <property type="match status" value="1"/>
</dbReference>
<dbReference type="PANTHER" id="PTHR30535">
    <property type="entry name" value="VITAMIN B12-BINDING PROTEIN"/>
    <property type="match status" value="1"/>
</dbReference>
<name>A0A7W6H1V6_9RHOB</name>
<dbReference type="Pfam" id="PF01497">
    <property type="entry name" value="Peripla_BP_2"/>
    <property type="match status" value="1"/>
</dbReference>
<dbReference type="InterPro" id="IPR002491">
    <property type="entry name" value="ABC_transptr_periplasmic_BD"/>
</dbReference>
<dbReference type="EMBL" id="JACIEI010000011">
    <property type="protein sequence ID" value="MBB3995148.1"/>
    <property type="molecule type" value="Genomic_DNA"/>
</dbReference>
<feature type="domain" description="Fe/B12 periplasmic-binding" evidence="2">
    <location>
        <begin position="40"/>
        <end position="294"/>
    </location>
</feature>
<proteinExistence type="predicted"/>
<dbReference type="Gene3D" id="3.40.50.1980">
    <property type="entry name" value="Nitrogenase molybdenum iron protein domain"/>
    <property type="match status" value="2"/>
</dbReference>
<gene>
    <name evidence="3" type="ORF">GGR95_002799</name>
</gene>
<organism evidence="3 4">
    <name type="scientific">Sulfitobacter undariae</name>
    <dbReference type="NCBI Taxonomy" id="1563671"/>
    <lineage>
        <taxon>Bacteria</taxon>
        <taxon>Pseudomonadati</taxon>
        <taxon>Pseudomonadota</taxon>
        <taxon>Alphaproteobacteria</taxon>
        <taxon>Rhodobacterales</taxon>
        <taxon>Roseobacteraceae</taxon>
        <taxon>Sulfitobacter</taxon>
    </lineage>
</organism>
<keyword evidence="1" id="KW-0732">Signal</keyword>
<dbReference type="SUPFAM" id="SSF53807">
    <property type="entry name" value="Helical backbone' metal receptor"/>
    <property type="match status" value="1"/>
</dbReference>
<keyword evidence="4" id="KW-1185">Reference proteome</keyword>
<evidence type="ECO:0000259" key="2">
    <source>
        <dbReference type="PROSITE" id="PS50983"/>
    </source>
</evidence>
<evidence type="ECO:0000256" key="1">
    <source>
        <dbReference type="SAM" id="SignalP"/>
    </source>
</evidence>
<accession>A0A7W6H1V6</accession>